<accession>A0ABT4YC27</accession>
<keyword evidence="2" id="KW-0547">Nucleotide-binding</keyword>
<keyword evidence="3" id="KW-1185">Reference proteome</keyword>
<evidence type="ECO:0000313" key="3">
    <source>
        <dbReference type="Proteomes" id="UP001211689"/>
    </source>
</evidence>
<dbReference type="InterPro" id="IPR049945">
    <property type="entry name" value="AAA_22"/>
</dbReference>
<reference evidence="2 3" key="1">
    <citation type="submission" date="2022-07" db="EMBL/GenBank/DDBJ databases">
        <title>Genome Analysis of Selected Gammaproteobacteria from Nigerian Food snails.</title>
        <authorList>
            <person name="Okafor A.C."/>
        </authorList>
    </citation>
    <scope>NUCLEOTIDE SEQUENCE [LARGE SCALE GENOMIC DNA]</scope>
    <source>
        <strain evidence="2 3">Awg 2</strain>
    </source>
</reference>
<evidence type="ECO:0000259" key="1">
    <source>
        <dbReference type="Pfam" id="PF13401"/>
    </source>
</evidence>
<dbReference type="InterPro" id="IPR052026">
    <property type="entry name" value="ExeA_AAA_ATPase_DNA-bind"/>
</dbReference>
<name>A0ABT4YC27_METRE</name>
<dbReference type="SUPFAM" id="SSF52540">
    <property type="entry name" value="P-loop containing nucleoside triphosphate hydrolases"/>
    <property type="match status" value="1"/>
</dbReference>
<dbReference type="Gene3D" id="3.40.50.300">
    <property type="entry name" value="P-loop containing nucleotide triphosphate hydrolases"/>
    <property type="match status" value="1"/>
</dbReference>
<organism evidence="2 3">
    <name type="scientific">Metapseudomonas resinovorans</name>
    <name type="common">Pseudomonas resinovorans</name>
    <dbReference type="NCBI Taxonomy" id="53412"/>
    <lineage>
        <taxon>Bacteria</taxon>
        <taxon>Pseudomonadati</taxon>
        <taxon>Pseudomonadota</taxon>
        <taxon>Gammaproteobacteria</taxon>
        <taxon>Pseudomonadales</taxon>
        <taxon>Pseudomonadaceae</taxon>
        <taxon>Metapseudomonas</taxon>
    </lineage>
</organism>
<sequence>MSAVIETQAVQQALALAQTLLNADSNRVGKIDGKPGTGKSTIAHYLVRQLNAVRVCAYPGMSTKALMIDLGSALGLEVSAGTAASQLARLRTRVRNRLVIVDEANHLKWPQFEGLRFLADEAGMALLLVGTDLMNRQFRTPQTGVYLAQLASRIGAKTLHLTRMRRIDEGLAYVLQPLFGPVERATAKRFLQVSQGYWRDSLELARACQRLMAQLGVTQLSLEVVEVAAQWMAEGRRETGPFVPQ</sequence>
<dbReference type="PANTHER" id="PTHR35894:SF5">
    <property type="entry name" value="MU-LIKE PROPHAGE FLUMU DNA TRANSPOSITION PROTEIN B"/>
    <property type="match status" value="1"/>
</dbReference>
<dbReference type="Pfam" id="PF13401">
    <property type="entry name" value="AAA_22"/>
    <property type="match status" value="1"/>
</dbReference>
<gene>
    <name evidence="2" type="ORF">NNO07_25610</name>
</gene>
<keyword evidence="2" id="KW-0067">ATP-binding</keyword>
<dbReference type="EMBL" id="JANEWF010000049">
    <property type="protein sequence ID" value="MDA8486457.1"/>
    <property type="molecule type" value="Genomic_DNA"/>
</dbReference>
<dbReference type="InterPro" id="IPR027417">
    <property type="entry name" value="P-loop_NTPase"/>
</dbReference>
<protein>
    <submittedName>
        <fullName evidence="2">ATP-binding protein</fullName>
    </submittedName>
</protein>
<dbReference type="PANTHER" id="PTHR35894">
    <property type="entry name" value="GENERAL SECRETION PATHWAY PROTEIN A-RELATED"/>
    <property type="match status" value="1"/>
</dbReference>
<dbReference type="GO" id="GO:0005524">
    <property type="term" value="F:ATP binding"/>
    <property type="evidence" value="ECO:0007669"/>
    <property type="project" value="UniProtKB-KW"/>
</dbReference>
<evidence type="ECO:0000313" key="2">
    <source>
        <dbReference type="EMBL" id="MDA8486457.1"/>
    </source>
</evidence>
<proteinExistence type="predicted"/>
<comment type="caution">
    <text evidence="2">The sequence shown here is derived from an EMBL/GenBank/DDBJ whole genome shotgun (WGS) entry which is preliminary data.</text>
</comment>
<feature type="domain" description="ORC1/DEAH AAA+ ATPase" evidence="1">
    <location>
        <begin position="25"/>
        <end position="132"/>
    </location>
</feature>
<dbReference type="Proteomes" id="UP001211689">
    <property type="component" value="Unassembled WGS sequence"/>
</dbReference>
<dbReference type="RefSeq" id="WP_271472368.1">
    <property type="nucleotide sequence ID" value="NZ_JANEWF010000049.1"/>
</dbReference>